<protein>
    <submittedName>
        <fullName evidence="1">Uncharacterized protein</fullName>
    </submittedName>
</protein>
<reference evidence="1 2" key="1">
    <citation type="journal article" date="2019" name="Emerg. Microbes Infect.">
        <title>Comprehensive subspecies identification of 175 nontuberculous mycobacteria species based on 7547 genomic profiles.</title>
        <authorList>
            <person name="Matsumoto Y."/>
            <person name="Kinjo T."/>
            <person name="Motooka D."/>
            <person name="Nabeya D."/>
            <person name="Jung N."/>
            <person name="Uechi K."/>
            <person name="Horii T."/>
            <person name="Iida T."/>
            <person name="Fujita J."/>
            <person name="Nakamura S."/>
        </authorList>
    </citation>
    <scope>NUCLEOTIDE SEQUENCE [LARGE SCALE GENOMIC DNA]</scope>
    <source>
        <strain evidence="1 2">JCM 12405</strain>
    </source>
</reference>
<accession>A0A7I7VNB0</accession>
<dbReference type="KEGG" id="mdr:MDOR_09480"/>
<evidence type="ECO:0000313" key="2">
    <source>
        <dbReference type="Proteomes" id="UP000467201"/>
    </source>
</evidence>
<gene>
    <name evidence="1" type="ORF">MDOR_09480</name>
</gene>
<dbReference type="Proteomes" id="UP000467201">
    <property type="component" value="Chromosome"/>
</dbReference>
<name>A0A7I7VNB0_9MYCO</name>
<dbReference type="EMBL" id="AP022605">
    <property type="protein sequence ID" value="BBZ06779.1"/>
    <property type="molecule type" value="Genomic_DNA"/>
</dbReference>
<organism evidence="1 2">
    <name type="scientific">Mycolicibacterium doricum</name>
    <dbReference type="NCBI Taxonomy" id="126673"/>
    <lineage>
        <taxon>Bacteria</taxon>
        <taxon>Bacillati</taxon>
        <taxon>Actinomycetota</taxon>
        <taxon>Actinomycetes</taxon>
        <taxon>Mycobacteriales</taxon>
        <taxon>Mycobacteriaceae</taxon>
        <taxon>Mycolicibacterium</taxon>
    </lineage>
</organism>
<evidence type="ECO:0000313" key="1">
    <source>
        <dbReference type="EMBL" id="BBZ06779.1"/>
    </source>
</evidence>
<proteinExistence type="predicted"/>
<sequence>MVPDIVVPDIVVPDIVKAPTSAGALTDVSKRSDSAAGLGAGIATL</sequence>
<dbReference type="AlphaFoldDB" id="A0A7I7VNB0"/>